<dbReference type="EMBL" id="AZFZ01000007">
    <property type="protein sequence ID" value="KRM44964.1"/>
    <property type="molecule type" value="Genomic_DNA"/>
</dbReference>
<dbReference type="PANTHER" id="PTHR21368">
    <property type="entry name" value="50S RIBOSOMAL PROTEIN L9"/>
    <property type="match status" value="1"/>
</dbReference>
<evidence type="ECO:0000256" key="9">
    <source>
        <dbReference type="SAM" id="MobiDB-lite"/>
    </source>
</evidence>
<dbReference type="PROSITE" id="PS00651">
    <property type="entry name" value="RIBOSOMAL_L9"/>
    <property type="match status" value="1"/>
</dbReference>
<evidence type="ECO:0000313" key="11">
    <source>
        <dbReference type="EMBL" id="KRM44964.1"/>
    </source>
</evidence>
<dbReference type="InterPro" id="IPR036791">
    <property type="entry name" value="Ribosomal_bL9_C_sf"/>
</dbReference>
<evidence type="ECO:0000256" key="6">
    <source>
        <dbReference type="ARBA" id="ARBA00023274"/>
    </source>
</evidence>
<comment type="similarity">
    <text evidence="2 8">Belongs to the bacterial ribosomal protein bL9 family.</text>
</comment>
<dbReference type="SUPFAM" id="SSF55658">
    <property type="entry name" value="L9 N-domain-like"/>
    <property type="match status" value="1"/>
</dbReference>
<evidence type="ECO:0000256" key="4">
    <source>
        <dbReference type="ARBA" id="ARBA00022884"/>
    </source>
</evidence>
<evidence type="ECO:0000313" key="12">
    <source>
        <dbReference type="Proteomes" id="UP000051010"/>
    </source>
</evidence>
<dbReference type="SUPFAM" id="SSF55653">
    <property type="entry name" value="Ribosomal protein L9 C-domain"/>
    <property type="match status" value="1"/>
</dbReference>
<evidence type="ECO:0000256" key="3">
    <source>
        <dbReference type="ARBA" id="ARBA00022730"/>
    </source>
</evidence>
<comment type="function">
    <text evidence="1 8">Binds to the 23S rRNA.</text>
</comment>
<name>A0A0R1YWX5_9LACO</name>
<evidence type="ECO:0000256" key="7">
    <source>
        <dbReference type="ARBA" id="ARBA00035292"/>
    </source>
</evidence>
<dbReference type="AlphaFoldDB" id="A0A0R1YWX5"/>
<dbReference type="Pfam" id="PF03948">
    <property type="entry name" value="Ribosomal_L9_C"/>
    <property type="match status" value="1"/>
</dbReference>
<keyword evidence="3 8" id="KW-0699">rRNA-binding</keyword>
<keyword evidence="5 8" id="KW-0689">Ribosomal protein</keyword>
<dbReference type="GO" id="GO:0003735">
    <property type="term" value="F:structural constituent of ribosome"/>
    <property type="evidence" value="ECO:0007669"/>
    <property type="project" value="InterPro"/>
</dbReference>
<dbReference type="PATRIC" id="fig|1423786.4.peg.2732"/>
<feature type="region of interest" description="Disordered" evidence="9">
    <location>
        <begin position="40"/>
        <end position="62"/>
    </location>
</feature>
<dbReference type="InterPro" id="IPR009027">
    <property type="entry name" value="Ribosomal_bL9/RNase_H1_N"/>
</dbReference>
<dbReference type="InterPro" id="IPR020594">
    <property type="entry name" value="Ribosomal_bL9_bac/chp"/>
</dbReference>
<evidence type="ECO:0000256" key="2">
    <source>
        <dbReference type="ARBA" id="ARBA00010605"/>
    </source>
</evidence>
<evidence type="ECO:0000256" key="1">
    <source>
        <dbReference type="ARBA" id="ARBA00003058"/>
    </source>
</evidence>
<dbReference type="GO" id="GO:1990904">
    <property type="term" value="C:ribonucleoprotein complex"/>
    <property type="evidence" value="ECO:0007669"/>
    <property type="project" value="UniProtKB-KW"/>
</dbReference>
<dbReference type="Gene3D" id="3.40.5.10">
    <property type="entry name" value="Ribosomal protein L9, N-terminal domain"/>
    <property type="match status" value="1"/>
</dbReference>
<dbReference type="NCBIfam" id="TIGR00158">
    <property type="entry name" value="L9"/>
    <property type="match status" value="1"/>
</dbReference>
<keyword evidence="4 8" id="KW-0694">RNA-binding</keyword>
<evidence type="ECO:0000259" key="10">
    <source>
        <dbReference type="PROSITE" id="PS00651"/>
    </source>
</evidence>
<keyword evidence="6 8" id="KW-0687">Ribonucleoprotein</keyword>
<reference evidence="11 12" key="1">
    <citation type="journal article" date="2015" name="Genome Announc.">
        <title>Expanding the biotechnology potential of lactobacilli through comparative genomics of 213 strains and associated genera.</title>
        <authorList>
            <person name="Sun Z."/>
            <person name="Harris H.M."/>
            <person name="McCann A."/>
            <person name="Guo C."/>
            <person name="Argimon S."/>
            <person name="Zhang W."/>
            <person name="Yang X."/>
            <person name="Jeffery I.B."/>
            <person name="Cooney J.C."/>
            <person name="Kagawa T.F."/>
            <person name="Liu W."/>
            <person name="Song Y."/>
            <person name="Salvetti E."/>
            <person name="Wrobel A."/>
            <person name="Rasinkangas P."/>
            <person name="Parkhill J."/>
            <person name="Rea M.C."/>
            <person name="O'Sullivan O."/>
            <person name="Ritari J."/>
            <person name="Douillard F.P."/>
            <person name="Paul Ross R."/>
            <person name="Yang R."/>
            <person name="Briner A.E."/>
            <person name="Felis G.E."/>
            <person name="de Vos W.M."/>
            <person name="Barrangou R."/>
            <person name="Klaenhammer T.R."/>
            <person name="Caufield P.W."/>
            <person name="Cui Y."/>
            <person name="Zhang H."/>
            <person name="O'Toole P.W."/>
        </authorList>
    </citation>
    <scope>NUCLEOTIDE SEQUENCE [LARGE SCALE GENOMIC DNA]</scope>
    <source>
        <strain evidence="11 12">DSM 18390</strain>
    </source>
</reference>
<feature type="compositionally biased region" description="Basic and acidic residues" evidence="9">
    <location>
        <begin position="51"/>
        <end position="62"/>
    </location>
</feature>
<dbReference type="GO" id="GO:0006412">
    <property type="term" value="P:translation"/>
    <property type="evidence" value="ECO:0007669"/>
    <property type="project" value="UniProtKB-UniRule"/>
</dbReference>
<protein>
    <recommendedName>
        <fullName evidence="7 8">Large ribosomal subunit protein bL9</fullName>
    </recommendedName>
</protein>
<dbReference type="RefSeq" id="WP_008213064.1">
    <property type="nucleotide sequence ID" value="NZ_AZFZ01000007.1"/>
</dbReference>
<dbReference type="InterPro" id="IPR000244">
    <property type="entry name" value="Ribosomal_bL9"/>
</dbReference>
<dbReference type="Proteomes" id="UP000051010">
    <property type="component" value="Unassembled WGS sequence"/>
</dbReference>
<dbReference type="InterPro" id="IPR020070">
    <property type="entry name" value="Ribosomal_bL9_N"/>
</dbReference>
<comment type="caution">
    <text evidence="11">The sequence shown here is derived from an EMBL/GenBank/DDBJ whole genome shotgun (WGS) entry which is preliminary data.</text>
</comment>
<dbReference type="GO" id="GO:0005840">
    <property type="term" value="C:ribosome"/>
    <property type="evidence" value="ECO:0007669"/>
    <property type="project" value="UniProtKB-KW"/>
</dbReference>
<gene>
    <name evidence="8" type="primary">rplI</name>
    <name evidence="11" type="ORF">FD47_GL002610</name>
</gene>
<dbReference type="InterPro" id="IPR036935">
    <property type="entry name" value="Ribosomal_bL9_N_sf"/>
</dbReference>
<dbReference type="InterPro" id="IPR020069">
    <property type="entry name" value="Ribosomal_bL9_C"/>
</dbReference>
<organism evidence="11 12">
    <name type="scientific">Lentilactobacillus parafarraginis DSM 18390 = JCM 14109</name>
    <dbReference type="NCBI Taxonomy" id="1423786"/>
    <lineage>
        <taxon>Bacteria</taxon>
        <taxon>Bacillati</taxon>
        <taxon>Bacillota</taxon>
        <taxon>Bacilli</taxon>
        <taxon>Lactobacillales</taxon>
        <taxon>Lactobacillaceae</taxon>
        <taxon>Lentilactobacillus</taxon>
    </lineage>
</organism>
<sequence>MKIIFLEDVRGKGKRGEVKEVPDGYAQNFLIKNGKAKAATRQAMSQLKGQQRAEKKREEEEVDEAKAVKTKLEDDKTVVELTAKAGTDGRLFGSIPSKQIASALEKQYGIKIDKRKIELNEPIKVAGYTNVPVKLHTEVSARIRVHVSEK</sequence>
<dbReference type="FunFam" id="3.10.430.100:FF:000002">
    <property type="entry name" value="50S ribosomal protein L9"/>
    <property type="match status" value="1"/>
</dbReference>
<accession>A0A0R1YWX5</accession>
<proteinExistence type="inferred from homology"/>
<dbReference type="HAMAP" id="MF_00503">
    <property type="entry name" value="Ribosomal_bL9"/>
    <property type="match status" value="1"/>
</dbReference>
<dbReference type="Pfam" id="PF01281">
    <property type="entry name" value="Ribosomal_L9_N"/>
    <property type="match status" value="1"/>
</dbReference>
<feature type="domain" description="Ribosomal protein L9" evidence="10">
    <location>
        <begin position="13"/>
        <end position="40"/>
    </location>
</feature>
<evidence type="ECO:0000256" key="5">
    <source>
        <dbReference type="ARBA" id="ARBA00022980"/>
    </source>
</evidence>
<evidence type="ECO:0000256" key="8">
    <source>
        <dbReference type="HAMAP-Rule" id="MF_00503"/>
    </source>
</evidence>
<dbReference type="GO" id="GO:0019843">
    <property type="term" value="F:rRNA binding"/>
    <property type="evidence" value="ECO:0007669"/>
    <property type="project" value="UniProtKB-UniRule"/>
</dbReference>
<dbReference type="Gene3D" id="3.10.430.100">
    <property type="entry name" value="Ribosomal protein L9, C-terminal domain"/>
    <property type="match status" value="1"/>
</dbReference>
<dbReference type="FunFam" id="3.40.5.10:FF:000002">
    <property type="entry name" value="50S ribosomal protein L9"/>
    <property type="match status" value="1"/>
</dbReference>